<protein>
    <submittedName>
        <fullName evidence="1">Winged helix-turn-helix transcriptional regulator</fullName>
    </submittedName>
</protein>
<reference evidence="1 2" key="1">
    <citation type="submission" date="2021-06" db="EMBL/GenBank/DDBJ databases">
        <title>Complete genome sequence of the secondary alcohol utilizing methanogen Methanospirillum hungatei strain GP1.</title>
        <authorList>
            <person name="Day L.A."/>
            <person name="Costa K.C."/>
        </authorList>
    </citation>
    <scope>NUCLEOTIDE SEQUENCE [LARGE SCALE GENOMIC DNA]</scope>
    <source>
        <strain evidence="1 2">GP1</strain>
    </source>
</reference>
<name>A0A8F5VN72_METHU</name>
<gene>
    <name evidence="1" type="ORF">KSK55_11615</name>
</gene>
<organism evidence="1 2">
    <name type="scientific">Methanospirillum hungatei</name>
    <dbReference type="NCBI Taxonomy" id="2203"/>
    <lineage>
        <taxon>Archaea</taxon>
        <taxon>Methanobacteriati</taxon>
        <taxon>Methanobacteriota</taxon>
        <taxon>Stenosarchaea group</taxon>
        <taxon>Methanomicrobia</taxon>
        <taxon>Methanomicrobiales</taxon>
        <taxon>Methanospirillaceae</taxon>
        <taxon>Methanospirillum</taxon>
    </lineage>
</organism>
<dbReference type="InterPro" id="IPR051011">
    <property type="entry name" value="Metal_resp_trans_reg"/>
</dbReference>
<dbReference type="CDD" id="cd00090">
    <property type="entry name" value="HTH_ARSR"/>
    <property type="match status" value="1"/>
</dbReference>
<dbReference type="Pfam" id="PF13412">
    <property type="entry name" value="HTH_24"/>
    <property type="match status" value="1"/>
</dbReference>
<accession>A0A8F5VN72</accession>
<dbReference type="PANTHER" id="PTHR43132">
    <property type="entry name" value="ARSENICAL RESISTANCE OPERON REPRESSOR ARSR-RELATED"/>
    <property type="match status" value="1"/>
</dbReference>
<dbReference type="EMBL" id="CP077107">
    <property type="protein sequence ID" value="QXO93978.1"/>
    <property type="molecule type" value="Genomic_DNA"/>
</dbReference>
<evidence type="ECO:0000313" key="1">
    <source>
        <dbReference type="EMBL" id="QXO93978.1"/>
    </source>
</evidence>
<dbReference type="PANTHER" id="PTHR43132:SF2">
    <property type="entry name" value="ARSENICAL RESISTANCE OPERON REPRESSOR ARSR-RELATED"/>
    <property type="match status" value="1"/>
</dbReference>
<evidence type="ECO:0000313" key="2">
    <source>
        <dbReference type="Proteomes" id="UP000694228"/>
    </source>
</evidence>
<dbReference type="AlphaFoldDB" id="A0A8F5VN72"/>
<dbReference type="Proteomes" id="UP000694228">
    <property type="component" value="Chromosome"/>
</dbReference>
<dbReference type="InterPro" id="IPR011991">
    <property type="entry name" value="ArsR-like_HTH"/>
</dbReference>
<dbReference type="OrthoDB" id="28610at2157"/>
<proteinExistence type="predicted"/>
<sequence>MNVPALLFVIFLVSAQIGEAGAAIFQPMIPRTPCCPMTCSMDTPGQSGSGCSCNNMPTSAMPQSTCSCSHQRMMAPAPSISERVRQYIIRGYRRISRKNVLDHESRKILYSMIVTHPGLELRSLAELCGLNEHTLKYHLDQIVDAGLVSVCQAGNNNHYFENHGTYSIEEQQLMSRFHHRGPGKLLTAVQDNPGVSRGELASILGISGPVVSRSMQQLIKEGLIRQETDGKFRRYYPGWDPDTLSCTLNS</sequence>